<sequence length="595" mass="66667">MTSGREITPPTGSTAIPIPTTMFTATTPENTPIAYRASTSANPNPVISLAFVEANYEALESLLRDWHRQMHNNDLRTKLEYFGKDYDEERGMEPRPEPTRAATPPLRVASPRINRRGERTVAHLGRGENGQPLQSSLTSAYGGQALPNNIGGYLPSNAIKLPHVNFPRKTPYGGNSCPSPTGGTRTTDLHKLTRSLVEHLSTDLPSTYKGLMEKTYTWVEAREDHGHETNQCRELKHQIEEAVKSGQLTHLVKGVKEKKEKTTGTLSEERKNEGKKLTLDQVSVLMISGKKRNLKKRHANHDGMGEITFPPLLNVGSSDPVIIKMYISGRQVNRAYLDGGSSCEVIYEHCFLKLKPSIRSLRVDSNTPLIGFSGEQSWPLGEIPLEVTIGEVPIVVTKTLTFVIIKSNSPHNLLLGRTVMQQMGIVDSTVHGAIKFHTPKEPVKQKKRSLAPERNEVIHSQVEELTKAVILRGVKYQTWVSSPMVVKKDNGKWKLHMLNHIPIAEKDEEKALFFTREGLFCYKRLPFGLKNAGDTYQKLIDKVFGHQMGRNMEVNADDMVIKRDSEKEMMADITETLKRLRAIKQKPNPKNAPTE</sequence>
<gene>
    <name evidence="3" type="ORF">Tco_0859028</name>
</gene>
<organism evidence="3 4">
    <name type="scientific">Tanacetum coccineum</name>
    <dbReference type="NCBI Taxonomy" id="301880"/>
    <lineage>
        <taxon>Eukaryota</taxon>
        <taxon>Viridiplantae</taxon>
        <taxon>Streptophyta</taxon>
        <taxon>Embryophyta</taxon>
        <taxon>Tracheophyta</taxon>
        <taxon>Spermatophyta</taxon>
        <taxon>Magnoliopsida</taxon>
        <taxon>eudicotyledons</taxon>
        <taxon>Gunneridae</taxon>
        <taxon>Pentapetalae</taxon>
        <taxon>asterids</taxon>
        <taxon>campanulids</taxon>
        <taxon>Asterales</taxon>
        <taxon>Asteraceae</taxon>
        <taxon>Asteroideae</taxon>
        <taxon>Anthemideae</taxon>
        <taxon>Anthemidinae</taxon>
        <taxon>Tanacetum</taxon>
    </lineage>
</organism>
<dbReference type="Proteomes" id="UP001151760">
    <property type="component" value="Unassembled WGS sequence"/>
</dbReference>
<dbReference type="SUPFAM" id="SSF56672">
    <property type="entry name" value="DNA/RNA polymerases"/>
    <property type="match status" value="1"/>
</dbReference>
<keyword evidence="4" id="KW-1185">Reference proteome</keyword>
<feature type="compositionally biased region" description="Polar residues" evidence="1">
    <location>
        <begin position="1"/>
        <end position="14"/>
    </location>
</feature>
<dbReference type="CDD" id="cd01647">
    <property type="entry name" value="RT_LTR"/>
    <property type="match status" value="1"/>
</dbReference>
<dbReference type="PANTHER" id="PTHR24559:SF444">
    <property type="entry name" value="REVERSE TRANSCRIPTASE DOMAIN-CONTAINING PROTEIN"/>
    <property type="match status" value="1"/>
</dbReference>
<feature type="domain" description="Reverse transcriptase" evidence="2">
    <location>
        <begin position="500"/>
        <end position="586"/>
    </location>
</feature>
<dbReference type="Pfam" id="PF00078">
    <property type="entry name" value="RVT_1"/>
    <property type="match status" value="1"/>
</dbReference>
<dbReference type="InterPro" id="IPR043502">
    <property type="entry name" value="DNA/RNA_pol_sf"/>
</dbReference>
<keyword evidence="3" id="KW-0808">Transferase</keyword>
<reference evidence="3" key="2">
    <citation type="submission" date="2022-01" db="EMBL/GenBank/DDBJ databases">
        <authorList>
            <person name="Yamashiro T."/>
            <person name="Shiraishi A."/>
            <person name="Satake H."/>
            <person name="Nakayama K."/>
        </authorList>
    </citation>
    <scope>NUCLEOTIDE SEQUENCE</scope>
</reference>
<keyword evidence="3" id="KW-0695">RNA-directed DNA polymerase</keyword>
<dbReference type="InterPro" id="IPR000477">
    <property type="entry name" value="RT_dom"/>
</dbReference>
<dbReference type="InterPro" id="IPR053134">
    <property type="entry name" value="RNA-dir_DNA_polymerase"/>
</dbReference>
<dbReference type="EMBL" id="BQNB010013112">
    <property type="protein sequence ID" value="GJT11986.1"/>
    <property type="molecule type" value="Genomic_DNA"/>
</dbReference>
<dbReference type="PANTHER" id="PTHR24559">
    <property type="entry name" value="TRANSPOSON TY3-I GAG-POL POLYPROTEIN"/>
    <property type="match status" value="1"/>
</dbReference>
<evidence type="ECO:0000313" key="4">
    <source>
        <dbReference type="Proteomes" id="UP001151760"/>
    </source>
</evidence>
<dbReference type="InterPro" id="IPR021109">
    <property type="entry name" value="Peptidase_aspartic_dom_sf"/>
</dbReference>
<dbReference type="GO" id="GO:0003964">
    <property type="term" value="F:RNA-directed DNA polymerase activity"/>
    <property type="evidence" value="ECO:0007669"/>
    <property type="project" value="UniProtKB-KW"/>
</dbReference>
<feature type="region of interest" description="Disordered" evidence="1">
    <location>
        <begin position="1"/>
        <end position="25"/>
    </location>
</feature>
<name>A0ABQ5BEJ0_9ASTR</name>
<proteinExistence type="predicted"/>
<comment type="caution">
    <text evidence="3">The sequence shown here is derived from an EMBL/GenBank/DDBJ whole genome shotgun (WGS) entry which is preliminary data.</text>
</comment>
<evidence type="ECO:0000256" key="1">
    <source>
        <dbReference type="SAM" id="MobiDB-lite"/>
    </source>
</evidence>
<reference evidence="3" key="1">
    <citation type="journal article" date="2022" name="Int. J. Mol. Sci.">
        <title>Draft Genome of Tanacetum Coccineum: Genomic Comparison of Closely Related Tanacetum-Family Plants.</title>
        <authorList>
            <person name="Yamashiro T."/>
            <person name="Shiraishi A."/>
            <person name="Nakayama K."/>
            <person name="Satake H."/>
        </authorList>
    </citation>
    <scope>NUCLEOTIDE SEQUENCE</scope>
</reference>
<keyword evidence="3" id="KW-0548">Nucleotidyltransferase</keyword>
<accession>A0ABQ5BEJ0</accession>
<evidence type="ECO:0000259" key="2">
    <source>
        <dbReference type="Pfam" id="PF00078"/>
    </source>
</evidence>
<dbReference type="SUPFAM" id="SSF50630">
    <property type="entry name" value="Acid proteases"/>
    <property type="match status" value="1"/>
</dbReference>
<evidence type="ECO:0000313" key="3">
    <source>
        <dbReference type="EMBL" id="GJT11986.1"/>
    </source>
</evidence>
<protein>
    <submittedName>
        <fullName evidence="3">Reverse transcriptase domain-containing protein</fullName>
    </submittedName>
</protein>
<dbReference type="Gene3D" id="3.10.10.10">
    <property type="entry name" value="HIV Type 1 Reverse Transcriptase, subunit A, domain 1"/>
    <property type="match status" value="1"/>
</dbReference>